<feature type="region of interest" description="Disordered" evidence="1">
    <location>
        <begin position="1"/>
        <end position="67"/>
    </location>
</feature>
<evidence type="ECO:0000313" key="2">
    <source>
        <dbReference type="EMBL" id="MBE7368917.1"/>
    </source>
</evidence>
<comment type="caution">
    <text evidence="2">The sequence shown here is derived from an EMBL/GenBank/DDBJ whole genome shotgun (WGS) entry which is preliminary data.</text>
</comment>
<name>A0ABR9S6K0_9BURK</name>
<protein>
    <submittedName>
        <fullName evidence="2">Uncharacterized protein</fullName>
    </submittedName>
</protein>
<keyword evidence="3" id="KW-1185">Reference proteome</keyword>
<reference evidence="2 3" key="1">
    <citation type="submission" date="2020-10" db="EMBL/GenBank/DDBJ databases">
        <title>Ramlibacter sp. HM2 16S ribosomal RNA gene Genome sequencing and assembly.</title>
        <authorList>
            <person name="Kang M."/>
        </authorList>
    </citation>
    <scope>NUCLEOTIDE SEQUENCE [LARGE SCALE GENOMIC DNA]</scope>
    <source>
        <strain evidence="2 3">HM2</strain>
    </source>
</reference>
<dbReference type="Proteomes" id="UP000806285">
    <property type="component" value="Unassembled WGS sequence"/>
</dbReference>
<evidence type="ECO:0000313" key="3">
    <source>
        <dbReference type="Proteomes" id="UP000806285"/>
    </source>
</evidence>
<organism evidence="2 3">
    <name type="scientific">Ramlibacter pallidus</name>
    <dbReference type="NCBI Taxonomy" id="2780087"/>
    <lineage>
        <taxon>Bacteria</taxon>
        <taxon>Pseudomonadati</taxon>
        <taxon>Pseudomonadota</taxon>
        <taxon>Betaproteobacteria</taxon>
        <taxon>Burkholderiales</taxon>
        <taxon>Comamonadaceae</taxon>
        <taxon>Ramlibacter</taxon>
    </lineage>
</organism>
<dbReference type="EMBL" id="JADDIV010000004">
    <property type="protein sequence ID" value="MBE7368917.1"/>
    <property type="molecule type" value="Genomic_DNA"/>
</dbReference>
<sequence length="67" mass="7292">MDTPTAPPDNARELPLPGTRSGEGTQTLWQHMARDEQQKTSNRGAGQREALASQQAVHPGRRATDGR</sequence>
<evidence type="ECO:0000256" key="1">
    <source>
        <dbReference type="SAM" id="MobiDB-lite"/>
    </source>
</evidence>
<gene>
    <name evidence="2" type="ORF">IM787_15245</name>
</gene>
<accession>A0ABR9S6K0</accession>
<dbReference type="RefSeq" id="WP_193677531.1">
    <property type="nucleotide sequence ID" value="NZ_JADDIV010000004.1"/>
</dbReference>
<proteinExistence type="predicted"/>